<sequence length="52" mass="6206">MRENLRSVPRTYKVVNFHGIEQYRLYNPPTEAFSFHSAQLKQIQINKLSEIL</sequence>
<proteinExistence type="predicted"/>
<gene>
    <name evidence="1" type="ORF">METZ01_LOCUS514941</name>
</gene>
<organism evidence="1">
    <name type="scientific">marine metagenome</name>
    <dbReference type="NCBI Taxonomy" id="408172"/>
    <lineage>
        <taxon>unclassified sequences</taxon>
        <taxon>metagenomes</taxon>
        <taxon>ecological metagenomes</taxon>
    </lineage>
</organism>
<name>A0A383EYW9_9ZZZZ</name>
<evidence type="ECO:0000313" key="1">
    <source>
        <dbReference type="EMBL" id="SVE62087.1"/>
    </source>
</evidence>
<reference evidence="1" key="1">
    <citation type="submission" date="2018-05" db="EMBL/GenBank/DDBJ databases">
        <authorList>
            <person name="Lanie J.A."/>
            <person name="Ng W.-L."/>
            <person name="Kazmierczak K.M."/>
            <person name="Andrzejewski T.M."/>
            <person name="Davidsen T.M."/>
            <person name="Wayne K.J."/>
            <person name="Tettelin H."/>
            <person name="Glass J.I."/>
            <person name="Rusch D."/>
            <person name="Podicherti R."/>
            <person name="Tsui H.-C.T."/>
            <person name="Winkler M.E."/>
        </authorList>
    </citation>
    <scope>NUCLEOTIDE SEQUENCE</scope>
</reference>
<protein>
    <submittedName>
        <fullName evidence="1">Uncharacterized protein</fullName>
    </submittedName>
</protein>
<dbReference type="EMBL" id="UINC01230102">
    <property type="protein sequence ID" value="SVE62087.1"/>
    <property type="molecule type" value="Genomic_DNA"/>
</dbReference>
<dbReference type="AlphaFoldDB" id="A0A383EYW9"/>
<accession>A0A383EYW9</accession>